<organism evidence="1 2">
    <name type="scientific">Cuscuta europaea</name>
    <name type="common">European dodder</name>
    <dbReference type="NCBI Taxonomy" id="41803"/>
    <lineage>
        <taxon>Eukaryota</taxon>
        <taxon>Viridiplantae</taxon>
        <taxon>Streptophyta</taxon>
        <taxon>Embryophyta</taxon>
        <taxon>Tracheophyta</taxon>
        <taxon>Spermatophyta</taxon>
        <taxon>Magnoliopsida</taxon>
        <taxon>eudicotyledons</taxon>
        <taxon>Gunneridae</taxon>
        <taxon>Pentapetalae</taxon>
        <taxon>asterids</taxon>
        <taxon>lamiids</taxon>
        <taxon>Solanales</taxon>
        <taxon>Convolvulaceae</taxon>
        <taxon>Cuscuteae</taxon>
        <taxon>Cuscuta</taxon>
        <taxon>Cuscuta subgen. Cuscuta</taxon>
    </lineage>
</organism>
<evidence type="ECO:0000313" key="2">
    <source>
        <dbReference type="Proteomes" id="UP001152484"/>
    </source>
</evidence>
<sequence length="133" mass="14799">MLRLASVVAAGFAVEAGGFAMEVPGSALAAVESAGAAVDGRWRPDLARSREAAARYMEAAIWYRLWRLIMRLRWRPEAAGSGRRWLIRQPVSSRLCIVKLQGRFCELTNNNGIITFLKCHFFTLKALLVLYGS</sequence>
<keyword evidence="2" id="KW-1185">Reference proteome</keyword>
<accession>A0A9P0Z122</accession>
<proteinExistence type="predicted"/>
<name>A0A9P0Z122_CUSEU</name>
<protein>
    <submittedName>
        <fullName evidence="1">Uncharacterized protein</fullName>
    </submittedName>
</protein>
<dbReference type="EMBL" id="CAMAPE010000016">
    <property type="protein sequence ID" value="CAH9082647.1"/>
    <property type="molecule type" value="Genomic_DNA"/>
</dbReference>
<dbReference type="AlphaFoldDB" id="A0A9P0Z122"/>
<dbReference type="Proteomes" id="UP001152484">
    <property type="component" value="Unassembled WGS sequence"/>
</dbReference>
<evidence type="ECO:0000313" key="1">
    <source>
        <dbReference type="EMBL" id="CAH9082647.1"/>
    </source>
</evidence>
<comment type="caution">
    <text evidence="1">The sequence shown here is derived from an EMBL/GenBank/DDBJ whole genome shotgun (WGS) entry which is preliminary data.</text>
</comment>
<gene>
    <name evidence="1" type="ORF">CEURO_LOCUS8333</name>
</gene>
<reference evidence="1" key="1">
    <citation type="submission" date="2022-07" db="EMBL/GenBank/DDBJ databases">
        <authorList>
            <person name="Macas J."/>
            <person name="Novak P."/>
            <person name="Neumann P."/>
        </authorList>
    </citation>
    <scope>NUCLEOTIDE SEQUENCE</scope>
</reference>